<keyword evidence="8" id="KW-1185">Reference proteome</keyword>
<dbReference type="InterPro" id="IPR001660">
    <property type="entry name" value="SAM"/>
</dbReference>
<keyword evidence="2" id="KW-0678">Repressor</keyword>
<dbReference type="GeneTree" id="ENSGT00940000158123"/>
<dbReference type="Pfam" id="PF12140">
    <property type="entry name" value="SLED"/>
    <property type="match status" value="1"/>
</dbReference>
<dbReference type="AlphaFoldDB" id="A0A673ZKC2"/>
<dbReference type="InterPro" id="IPR038348">
    <property type="entry name" value="SLED_sf"/>
</dbReference>
<dbReference type="Gene3D" id="2.30.30.140">
    <property type="match status" value="4"/>
</dbReference>
<dbReference type="SUPFAM" id="SSF63748">
    <property type="entry name" value="Tudor/PWWP/MBT"/>
    <property type="match status" value="4"/>
</dbReference>
<dbReference type="Proteomes" id="UP000472277">
    <property type="component" value="Chromosome 8"/>
</dbReference>
<dbReference type="InterPro" id="IPR004092">
    <property type="entry name" value="Mbt"/>
</dbReference>
<reference evidence="7" key="1">
    <citation type="submission" date="2025-08" db="UniProtKB">
        <authorList>
            <consortium name="Ensembl"/>
        </authorList>
    </citation>
    <scope>IDENTIFICATION</scope>
</reference>
<evidence type="ECO:0000256" key="3">
    <source>
        <dbReference type="ARBA" id="ARBA00022737"/>
    </source>
</evidence>
<dbReference type="SMART" id="SM00454">
    <property type="entry name" value="SAM"/>
    <property type="match status" value="1"/>
</dbReference>
<dbReference type="Pfam" id="PF00536">
    <property type="entry name" value="SAM_1"/>
    <property type="match status" value="1"/>
</dbReference>
<evidence type="ECO:0000256" key="4">
    <source>
        <dbReference type="ARBA" id="ARBA00023242"/>
    </source>
</evidence>
<evidence type="ECO:0000313" key="8">
    <source>
        <dbReference type="Proteomes" id="UP000472277"/>
    </source>
</evidence>
<name>A0A673ZKC2_SALTR</name>
<dbReference type="InterPro" id="IPR037604">
    <property type="entry name" value="Scm-like-4MBT1/2_SAM"/>
</dbReference>
<dbReference type="SMART" id="SM00561">
    <property type="entry name" value="MBT"/>
    <property type="match status" value="4"/>
</dbReference>
<dbReference type="PANTHER" id="PTHR12247">
    <property type="entry name" value="POLYCOMB GROUP PROTEIN"/>
    <property type="match status" value="1"/>
</dbReference>
<evidence type="ECO:0000313" key="7">
    <source>
        <dbReference type="Ensembl" id="ENSSTUP00000047313.1"/>
    </source>
</evidence>
<dbReference type="GO" id="GO:0003714">
    <property type="term" value="F:transcription corepressor activity"/>
    <property type="evidence" value="ECO:0007669"/>
    <property type="project" value="InterPro"/>
</dbReference>
<evidence type="ECO:0000256" key="5">
    <source>
        <dbReference type="PROSITE-ProRule" id="PRU00459"/>
    </source>
</evidence>
<dbReference type="CDD" id="cd09581">
    <property type="entry name" value="SAM_Scm-like-4MBT1_2"/>
    <property type="match status" value="1"/>
</dbReference>
<dbReference type="InterPro" id="IPR013761">
    <property type="entry name" value="SAM/pointed_sf"/>
</dbReference>
<feature type="repeat" description="MBT" evidence="5">
    <location>
        <begin position="245"/>
        <end position="349"/>
    </location>
</feature>
<dbReference type="SUPFAM" id="SSF47769">
    <property type="entry name" value="SAM/Pointed domain"/>
    <property type="match status" value="1"/>
</dbReference>
<feature type="repeat" description="MBT" evidence="5">
    <location>
        <begin position="140"/>
        <end position="243"/>
    </location>
</feature>
<reference evidence="7" key="2">
    <citation type="submission" date="2025-09" db="UniProtKB">
        <authorList>
            <consortium name="Ensembl"/>
        </authorList>
    </citation>
    <scope>IDENTIFICATION</scope>
</reference>
<organism evidence="7 8">
    <name type="scientific">Salmo trutta</name>
    <name type="common">Brown trout</name>
    <dbReference type="NCBI Taxonomy" id="8032"/>
    <lineage>
        <taxon>Eukaryota</taxon>
        <taxon>Metazoa</taxon>
        <taxon>Chordata</taxon>
        <taxon>Craniata</taxon>
        <taxon>Vertebrata</taxon>
        <taxon>Euteleostomi</taxon>
        <taxon>Actinopterygii</taxon>
        <taxon>Neopterygii</taxon>
        <taxon>Teleostei</taxon>
        <taxon>Protacanthopterygii</taxon>
        <taxon>Salmoniformes</taxon>
        <taxon>Salmonidae</taxon>
        <taxon>Salmoninae</taxon>
        <taxon>Salmo</taxon>
    </lineage>
</organism>
<feature type="repeat" description="MBT" evidence="5">
    <location>
        <begin position="357"/>
        <end position="454"/>
    </location>
</feature>
<keyword evidence="4" id="KW-0539">Nucleus</keyword>
<proteinExistence type="predicted"/>
<dbReference type="GO" id="GO:0005634">
    <property type="term" value="C:nucleus"/>
    <property type="evidence" value="ECO:0007669"/>
    <property type="project" value="UniProtKB-SubCell"/>
</dbReference>
<accession>A0A673ZKC2</accession>
<dbReference type="Ensembl" id="ENSSTUT00000049347.1">
    <property type="protein sequence ID" value="ENSSTUP00000047313.1"/>
    <property type="gene ID" value="ENSSTUG00000019330.1"/>
</dbReference>
<gene>
    <name evidence="7" type="primary">SFMBT2</name>
    <name evidence="7" type="synonym">LOC115198848</name>
</gene>
<dbReference type="Pfam" id="PF02820">
    <property type="entry name" value="MBT"/>
    <property type="match status" value="4"/>
</dbReference>
<feature type="repeat" description="MBT" evidence="5">
    <location>
        <begin position="32"/>
        <end position="132"/>
    </location>
</feature>
<keyword evidence="3" id="KW-0677">Repeat</keyword>
<dbReference type="CDD" id="cd20118">
    <property type="entry name" value="MBT_SFMBT2_rpt4"/>
    <property type="match status" value="1"/>
</dbReference>
<evidence type="ECO:0000256" key="2">
    <source>
        <dbReference type="ARBA" id="ARBA00022491"/>
    </source>
</evidence>
<dbReference type="Gene3D" id="1.10.150.50">
    <property type="entry name" value="Transcription Factor, Ets-1"/>
    <property type="match status" value="1"/>
</dbReference>
<dbReference type="InterPro" id="IPR021987">
    <property type="entry name" value="SLED"/>
</dbReference>
<dbReference type="GO" id="GO:0003682">
    <property type="term" value="F:chromatin binding"/>
    <property type="evidence" value="ECO:0007669"/>
    <property type="project" value="TreeGrafter"/>
</dbReference>
<comment type="subcellular location">
    <subcellularLocation>
        <location evidence="1">Nucleus</location>
    </subcellularLocation>
</comment>
<feature type="domain" description="SAM" evidence="6">
    <location>
        <begin position="734"/>
        <end position="800"/>
    </location>
</feature>
<evidence type="ECO:0000259" key="6">
    <source>
        <dbReference type="SMART" id="SM00454"/>
    </source>
</evidence>
<dbReference type="PROSITE" id="PS51079">
    <property type="entry name" value="MBT"/>
    <property type="match status" value="4"/>
</dbReference>
<protein>
    <submittedName>
        <fullName evidence="7">Scm like with four mbt domains 2</fullName>
    </submittedName>
</protein>
<dbReference type="InterPro" id="IPR047355">
    <property type="entry name" value="MBT_SFMBT2_rpt4"/>
</dbReference>
<dbReference type="Gene3D" id="3.90.1150.190">
    <property type="entry name" value="SLED domain"/>
    <property type="match status" value="1"/>
</dbReference>
<evidence type="ECO:0000256" key="1">
    <source>
        <dbReference type="ARBA" id="ARBA00004123"/>
    </source>
</evidence>
<dbReference type="PANTHER" id="PTHR12247:SF62">
    <property type="entry name" value="SCM-LIKE WITH FOUR MBT DOMAINS PROTEIN 2"/>
    <property type="match status" value="1"/>
</dbReference>
<dbReference type="GO" id="GO:0042393">
    <property type="term" value="F:histone binding"/>
    <property type="evidence" value="ECO:0007669"/>
    <property type="project" value="InterPro"/>
</dbReference>
<sequence>MVCFVTGLVAVKMIDGAFFLSDADSMEEEADFNWEEYLEETGATAAPHTAFKHVDISLQSSFQPGMKLEVANKSSPDTYWVATIVTTCGQLLLLRFSGYGDDRKADFWCDVMAAELHPVGWCSQNNKTLQPPEAIKEKYSDWTDFLIQDLTGSRTAPANLLEGPLRGKNTVDLIVEGSVMEVRDLTDPFLYWAARVAQNIGGRLRLRHVGLQVDTHDTWLFYLDVRLRPLGWAQENRLSLEPPAGRGSGSHSAVVVVVLSAGLKQKPDHADLTKHSFRAGMKLEMVSPSEPFHICPVSVTQVYNEHYFQVTVDDFTPEATPQSLVCHSESPGILPVQWCLKNGIGLERPRGYLSQDFDWADYLKQSGTETAPDACFPDAWQSRGFAKDMWLEAVNPVRPTEVCVAQITQVRGRLLWLRLEGLPKSVPECIVDVESMDIFPVGWCETNAYLLTPPLKPVCQQQKKIAVVQPEKQLVPPQPVETIPLNLCEPVAMDTGSANGRYCCSRIYVNHRCFSGPYLNKGRIAELPQAVGPGKCTLVLKEVLSMLINAAYKPGRVLRELQDVEDQHWDCHEETLKAKYKGKTYRSSIRIVRLAEQIPDFCRKVCVKLQCCPNLFSPVQVTDQCPENCSVQTKTKYTYYYGKKKKLSKPFGGEESLEAKPTRRRKKRKAIFVQKKRRSSAVDYTPIWSVNGVRLSYQVDKGPVCRLIFVAMCPVVLQVECSEAECQLVLERNPLEWSVEDVVNFITSTDCAALAKIFQEQDIDGQALLLLTLPTVQECMELKLGPAIKLCHQIERVKVAFYAQYAN</sequence>
<dbReference type="InterPro" id="IPR050548">
    <property type="entry name" value="PcG_chromatin_remod_factors"/>
</dbReference>